<dbReference type="EMBL" id="PEIB01000017">
    <property type="protein sequence ID" value="RXJ72620.1"/>
    <property type="molecule type" value="Genomic_DNA"/>
</dbReference>
<name>A0A4Q0YNS4_9GAMM</name>
<dbReference type="PROSITE" id="PS50883">
    <property type="entry name" value="EAL"/>
    <property type="match status" value="1"/>
</dbReference>
<sequence>MFKTDPKLAVLSIVLVLFLCLVIAGLIHLIQRYRDNAKALAESQSLFKGVFDQSNQYIALLCASGTVVSANEAFQRLYPMMNRFRVSPIWSWKEWVNGDELRDEVNNIPERGTRRFELRVINQLGAQVILDVALKRIETQEDELPQVLFEARDITQRKQTEQKLQRSEAEYRMLYDQQPVMLMTVDRQSRIQSINECVTEWLGYSKRELLGHKVTDFYRDEASSPYELVSLRSQSDDKIWRREICYVNMYNEEIWIRESIRTTQIKSQLMLVGEDITEHRRMESMLRHQALRDPLTDLYNRNHFERILTEKLRSVSEEGATHTLFYIDLDQFRVINDTLGHEAGDSALKFTAGKLLNLLPEGAVIARLGGDEFAIINSECDEECALEIGEKILNELNQAELHWNRVRMSLACSIGIRVLDRSVSSPQQAHAQADTACYAAKDKGRARLHVYRQDDEEVLRREREMAFVNQIHAAVAEDRFEIYAQPIMPVAGVDHDRLYFEVLVRLRGADGQMVPNGQFIPAAERYNIAHLIDTTVVRKTLQWFEDNPACVEQIGMISINLSGNSMANDAFVEFLVTSIKNSNVPSECLCLEVTETAAISNMSDAIKVLTALKNLGCSIALDDFGSGLSSFGYLRELPIDLVKIDGQFVCGIHKDDTDYMIVRAIQDLAHQMGKKTVAEFVENEEILHRLEQLGVDYAQGYHLGRPQPMSSLLAVACDEAEVTA</sequence>
<dbReference type="CDD" id="cd00130">
    <property type="entry name" value="PAS"/>
    <property type="match status" value="1"/>
</dbReference>
<comment type="caution">
    <text evidence="5">The sequence shown here is derived from an EMBL/GenBank/DDBJ whole genome shotgun (WGS) entry which is preliminary data.</text>
</comment>
<dbReference type="SUPFAM" id="SSF55073">
    <property type="entry name" value="Nucleotide cyclase"/>
    <property type="match status" value="1"/>
</dbReference>
<dbReference type="Pfam" id="PF00563">
    <property type="entry name" value="EAL"/>
    <property type="match status" value="1"/>
</dbReference>
<dbReference type="InterPro" id="IPR029787">
    <property type="entry name" value="Nucleotide_cyclase"/>
</dbReference>
<dbReference type="SMART" id="SM00267">
    <property type="entry name" value="GGDEF"/>
    <property type="match status" value="1"/>
</dbReference>
<dbReference type="InterPro" id="IPR000700">
    <property type="entry name" value="PAS-assoc_C"/>
</dbReference>
<dbReference type="AlphaFoldDB" id="A0A4Q0YNS4"/>
<dbReference type="InterPro" id="IPR035919">
    <property type="entry name" value="EAL_sf"/>
</dbReference>
<dbReference type="CDD" id="cd01948">
    <property type="entry name" value="EAL"/>
    <property type="match status" value="1"/>
</dbReference>
<dbReference type="SMART" id="SM00091">
    <property type="entry name" value="PAS"/>
    <property type="match status" value="1"/>
</dbReference>
<dbReference type="Gene3D" id="3.30.450.20">
    <property type="entry name" value="PAS domain"/>
    <property type="match status" value="2"/>
</dbReference>
<gene>
    <name evidence="5" type="ORF">CS022_14310</name>
</gene>
<dbReference type="Gene3D" id="3.30.70.270">
    <property type="match status" value="1"/>
</dbReference>
<dbReference type="PANTHER" id="PTHR44757">
    <property type="entry name" value="DIGUANYLATE CYCLASE DGCP"/>
    <property type="match status" value="1"/>
</dbReference>
<evidence type="ECO:0000313" key="5">
    <source>
        <dbReference type="EMBL" id="RXJ72620.1"/>
    </source>
</evidence>
<dbReference type="InterPro" id="IPR000014">
    <property type="entry name" value="PAS"/>
</dbReference>
<evidence type="ECO:0000259" key="2">
    <source>
        <dbReference type="PROSITE" id="PS50113"/>
    </source>
</evidence>
<proteinExistence type="predicted"/>
<dbReference type="Gene3D" id="3.20.20.450">
    <property type="entry name" value="EAL domain"/>
    <property type="match status" value="1"/>
</dbReference>
<feature type="domain" description="GGDEF" evidence="4">
    <location>
        <begin position="320"/>
        <end position="453"/>
    </location>
</feature>
<dbReference type="PROSITE" id="PS50113">
    <property type="entry name" value="PAC"/>
    <property type="match status" value="1"/>
</dbReference>
<dbReference type="CDD" id="cd01949">
    <property type="entry name" value="GGDEF"/>
    <property type="match status" value="1"/>
</dbReference>
<dbReference type="InterPro" id="IPR043128">
    <property type="entry name" value="Rev_trsase/Diguanyl_cyclase"/>
</dbReference>
<dbReference type="PROSITE" id="PS50112">
    <property type="entry name" value="PAS"/>
    <property type="match status" value="1"/>
</dbReference>
<feature type="domain" description="EAL" evidence="3">
    <location>
        <begin position="464"/>
        <end position="720"/>
    </location>
</feature>
<organism evidence="5 6">
    <name type="scientific">Veronia nyctiphanis</name>
    <dbReference type="NCBI Taxonomy" id="1278244"/>
    <lineage>
        <taxon>Bacteria</taxon>
        <taxon>Pseudomonadati</taxon>
        <taxon>Pseudomonadota</taxon>
        <taxon>Gammaproteobacteria</taxon>
        <taxon>Vibrionales</taxon>
        <taxon>Vibrionaceae</taxon>
        <taxon>Veronia</taxon>
    </lineage>
</organism>
<evidence type="ECO:0000259" key="4">
    <source>
        <dbReference type="PROSITE" id="PS50887"/>
    </source>
</evidence>
<dbReference type="SUPFAM" id="SSF141868">
    <property type="entry name" value="EAL domain-like"/>
    <property type="match status" value="1"/>
</dbReference>
<dbReference type="PANTHER" id="PTHR44757:SF4">
    <property type="entry name" value="DIGUANYLATE CYCLASE DGCE-RELATED"/>
    <property type="match status" value="1"/>
</dbReference>
<evidence type="ECO:0000313" key="6">
    <source>
        <dbReference type="Proteomes" id="UP000290287"/>
    </source>
</evidence>
<evidence type="ECO:0000259" key="1">
    <source>
        <dbReference type="PROSITE" id="PS50112"/>
    </source>
</evidence>
<feature type="domain" description="PAC" evidence="2">
    <location>
        <begin position="114"/>
        <end position="166"/>
    </location>
</feature>
<feature type="domain" description="PAS" evidence="1">
    <location>
        <begin position="167"/>
        <end position="221"/>
    </location>
</feature>
<accession>A0A4Q0YNS4</accession>
<dbReference type="NCBIfam" id="TIGR00229">
    <property type="entry name" value="sensory_box"/>
    <property type="match status" value="2"/>
</dbReference>
<dbReference type="SMART" id="SM00052">
    <property type="entry name" value="EAL"/>
    <property type="match status" value="1"/>
</dbReference>
<dbReference type="PROSITE" id="PS50887">
    <property type="entry name" value="GGDEF"/>
    <property type="match status" value="1"/>
</dbReference>
<dbReference type="OrthoDB" id="9816034at2"/>
<protein>
    <submittedName>
        <fullName evidence="5">Uncharacterized protein</fullName>
    </submittedName>
</protein>
<dbReference type="InterPro" id="IPR035965">
    <property type="entry name" value="PAS-like_dom_sf"/>
</dbReference>
<evidence type="ECO:0000259" key="3">
    <source>
        <dbReference type="PROSITE" id="PS50883"/>
    </source>
</evidence>
<dbReference type="SUPFAM" id="SSF55785">
    <property type="entry name" value="PYP-like sensor domain (PAS domain)"/>
    <property type="match status" value="2"/>
</dbReference>
<keyword evidence="6" id="KW-1185">Reference proteome</keyword>
<reference evidence="5 6" key="1">
    <citation type="submission" date="2017-10" db="EMBL/GenBank/DDBJ databases">
        <title>Nyctiphanis sp. nov., isolated from the stomach of the euphausiid Nyctiphanes simplex (Hansen, 1911) in the Gulf of California.</title>
        <authorList>
            <person name="Gomez-Gil B."/>
            <person name="Aguilar-Mendez M."/>
            <person name="Lopez-Cortes A."/>
            <person name="Gomez-Gutierrez J."/>
            <person name="Roque A."/>
            <person name="Lang E."/>
            <person name="Gonzalez-Castillo A."/>
        </authorList>
    </citation>
    <scope>NUCLEOTIDE SEQUENCE [LARGE SCALE GENOMIC DNA]</scope>
    <source>
        <strain evidence="5 6">CAIM 600</strain>
    </source>
</reference>
<dbReference type="NCBIfam" id="TIGR00254">
    <property type="entry name" value="GGDEF"/>
    <property type="match status" value="1"/>
</dbReference>
<dbReference type="Pfam" id="PF00990">
    <property type="entry name" value="GGDEF"/>
    <property type="match status" value="1"/>
</dbReference>
<dbReference type="InterPro" id="IPR052155">
    <property type="entry name" value="Biofilm_reg_signaling"/>
</dbReference>
<dbReference type="Pfam" id="PF13426">
    <property type="entry name" value="PAS_9"/>
    <property type="match status" value="1"/>
</dbReference>
<dbReference type="Proteomes" id="UP000290287">
    <property type="component" value="Unassembled WGS sequence"/>
</dbReference>
<dbReference type="InterPro" id="IPR000160">
    <property type="entry name" value="GGDEF_dom"/>
</dbReference>
<dbReference type="InterPro" id="IPR001633">
    <property type="entry name" value="EAL_dom"/>
</dbReference>